<dbReference type="Proteomes" id="UP000836841">
    <property type="component" value="Chromosome 7"/>
</dbReference>
<dbReference type="Gene3D" id="2.40.40.10">
    <property type="entry name" value="RlpA-like domain"/>
    <property type="match status" value="1"/>
</dbReference>
<reference evidence="10 11" key="1">
    <citation type="submission" date="2022-03" db="EMBL/GenBank/DDBJ databases">
        <authorList>
            <person name="Nunn A."/>
            <person name="Chopra R."/>
            <person name="Nunn A."/>
            <person name="Contreras Garrido A."/>
        </authorList>
    </citation>
    <scope>NUCLEOTIDE SEQUENCE [LARGE SCALE GENOMIC DNA]</scope>
</reference>
<dbReference type="GO" id="GO:0009653">
    <property type="term" value="P:anatomical structure morphogenesis"/>
    <property type="evidence" value="ECO:0007669"/>
    <property type="project" value="UniProtKB-ARBA"/>
</dbReference>
<dbReference type="PRINTS" id="PR01226">
    <property type="entry name" value="EXPANSIN"/>
</dbReference>
<dbReference type="GO" id="GO:0009664">
    <property type="term" value="P:plant-type cell wall organization"/>
    <property type="evidence" value="ECO:0007669"/>
    <property type="project" value="InterPro"/>
</dbReference>
<feature type="chain" id="PRO_5043098810" description="Expansin" evidence="7">
    <location>
        <begin position="30"/>
        <end position="281"/>
    </location>
</feature>
<feature type="domain" description="Expansin-like CBD" evidence="9">
    <location>
        <begin position="198"/>
        <end position="277"/>
    </location>
</feature>
<evidence type="ECO:0000313" key="10">
    <source>
        <dbReference type="EMBL" id="CAH2079838.1"/>
    </source>
</evidence>
<evidence type="ECO:0000313" key="11">
    <source>
        <dbReference type="Proteomes" id="UP000836841"/>
    </source>
</evidence>
<dbReference type="PRINTS" id="PR01225">
    <property type="entry name" value="EXPANSNFAMLY"/>
</dbReference>
<comment type="function">
    <text evidence="7">Causes loosening and extension of plant cell walls by disrupting non-covalent bonding between cellulose microfibrils and matrix glucans. No enzymatic activity has been found.</text>
</comment>
<dbReference type="InterPro" id="IPR036908">
    <property type="entry name" value="RlpA-like_sf"/>
</dbReference>
<dbReference type="InterPro" id="IPR009009">
    <property type="entry name" value="RlpA-like_DPBB"/>
</dbReference>
<dbReference type="GO" id="GO:0005576">
    <property type="term" value="C:extracellular region"/>
    <property type="evidence" value="ECO:0007669"/>
    <property type="project" value="InterPro"/>
</dbReference>
<proteinExistence type="inferred from homology"/>
<dbReference type="InterPro" id="IPR007112">
    <property type="entry name" value="Expansin/allergen_DPBB_dom"/>
</dbReference>
<evidence type="ECO:0000256" key="2">
    <source>
        <dbReference type="ARBA" id="ARBA00022512"/>
    </source>
</evidence>
<keyword evidence="6 7" id="KW-0961">Cell wall biogenesis/degradation</keyword>
<keyword evidence="4 7" id="KW-0732">Signal</keyword>
<evidence type="ECO:0000256" key="1">
    <source>
        <dbReference type="ARBA" id="ARBA00005392"/>
    </source>
</evidence>
<dbReference type="SUPFAM" id="SSF50685">
    <property type="entry name" value="Barwin-like endoglucanases"/>
    <property type="match status" value="1"/>
</dbReference>
<dbReference type="PROSITE" id="PS50842">
    <property type="entry name" value="EXPANSIN_EG45"/>
    <property type="match status" value="1"/>
</dbReference>
<dbReference type="GO" id="GO:0016020">
    <property type="term" value="C:membrane"/>
    <property type="evidence" value="ECO:0007669"/>
    <property type="project" value="UniProtKB-SubCell"/>
</dbReference>
<accession>A0AAU9TA60</accession>
<feature type="signal peptide" evidence="7">
    <location>
        <begin position="1"/>
        <end position="29"/>
    </location>
</feature>
<keyword evidence="11" id="KW-1185">Reference proteome</keyword>
<evidence type="ECO:0000256" key="5">
    <source>
        <dbReference type="ARBA" id="ARBA00023136"/>
    </source>
</evidence>
<dbReference type="AlphaFoldDB" id="A0AAU9TA60"/>
<evidence type="ECO:0000256" key="3">
    <source>
        <dbReference type="ARBA" id="ARBA00022525"/>
    </source>
</evidence>
<sequence>MKLLEKMVYMNVLMTIMAIWFVSISYGQGAESPMAGVVAEAPTIDDASDSPGADGFNNGWYDARATFYGDIHGGETQKGACGYGDLFRQGYGLATAALSTALFNNGYTCGACFEVMCAHDPQWCLPGSIKITATNFCPPNYSKTTDLWCNPPQKHFDLSLAMFLRIAKYKAGVVPVRYRRVPCSKTGGVKFETKGNPYFLMVLPYNVGGAGDIKAMQVKGSRTGWITMRKNWGQHLTTNVVLTGQGLSFRVTTSDGVTKDFMNVAPHNWGFGQTFDGKINF</sequence>
<dbReference type="Gene3D" id="2.60.40.760">
    <property type="entry name" value="Expansin, cellulose-binding-like domain"/>
    <property type="match status" value="1"/>
</dbReference>
<dbReference type="SUPFAM" id="SSF49590">
    <property type="entry name" value="PHL pollen allergen"/>
    <property type="match status" value="1"/>
</dbReference>
<dbReference type="CDD" id="cd22274">
    <property type="entry name" value="DPBB_EXPA_N"/>
    <property type="match status" value="1"/>
</dbReference>
<dbReference type="Pfam" id="PF01357">
    <property type="entry name" value="Expansin_C"/>
    <property type="match status" value="1"/>
</dbReference>
<dbReference type="PROSITE" id="PS50843">
    <property type="entry name" value="EXPANSIN_CBD"/>
    <property type="match status" value="1"/>
</dbReference>
<keyword evidence="2 7" id="KW-0134">Cell wall</keyword>
<name>A0AAU9TA60_THLAR</name>
<dbReference type="EMBL" id="OU466863">
    <property type="protein sequence ID" value="CAH2079838.1"/>
    <property type="molecule type" value="Genomic_DNA"/>
</dbReference>
<dbReference type="InterPro" id="IPR002963">
    <property type="entry name" value="Expansin"/>
</dbReference>
<dbReference type="SMART" id="SM00837">
    <property type="entry name" value="DPBB_1"/>
    <property type="match status" value="1"/>
</dbReference>
<evidence type="ECO:0000256" key="6">
    <source>
        <dbReference type="ARBA" id="ARBA00023316"/>
    </source>
</evidence>
<comment type="subcellular location">
    <subcellularLocation>
        <location evidence="7">Secreted</location>
        <location evidence="7">Cell wall</location>
    </subcellularLocation>
    <subcellularLocation>
        <location evidence="7">Membrane</location>
        <topology evidence="7">Peripheral membrane protein</topology>
    </subcellularLocation>
</comment>
<evidence type="ECO:0000259" key="8">
    <source>
        <dbReference type="PROSITE" id="PS50842"/>
    </source>
</evidence>
<feature type="domain" description="Expansin-like EG45" evidence="8">
    <location>
        <begin position="78"/>
        <end position="188"/>
    </location>
</feature>
<gene>
    <name evidence="10" type="ORF">TAV2_LOCUS23942</name>
</gene>
<evidence type="ECO:0000256" key="4">
    <source>
        <dbReference type="ARBA" id="ARBA00022729"/>
    </source>
</evidence>
<dbReference type="InterPro" id="IPR036749">
    <property type="entry name" value="Expansin_CBD_sf"/>
</dbReference>
<dbReference type="Pfam" id="PF03330">
    <property type="entry name" value="DPBB_1"/>
    <property type="match status" value="1"/>
</dbReference>
<evidence type="ECO:0000256" key="7">
    <source>
        <dbReference type="RuleBase" id="RU365023"/>
    </source>
</evidence>
<evidence type="ECO:0000259" key="9">
    <source>
        <dbReference type="PROSITE" id="PS50843"/>
    </source>
</evidence>
<dbReference type="InterPro" id="IPR007118">
    <property type="entry name" value="Expan_Lol_pI"/>
</dbReference>
<protein>
    <recommendedName>
        <fullName evidence="7">Expansin</fullName>
    </recommendedName>
</protein>
<organism evidence="10 11">
    <name type="scientific">Thlaspi arvense</name>
    <name type="common">Field penny-cress</name>
    <dbReference type="NCBI Taxonomy" id="13288"/>
    <lineage>
        <taxon>Eukaryota</taxon>
        <taxon>Viridiplantae</taxon>
        <taxon>Streptophyta</taxon>
        <taxon>Embryophyta</taxon>
        <taxon>Tracheophyta</taxon>
        <taxon>Spermatophyta</taxon>
        <taxon>Magnoliopsida</taxon>
        <taxon>eudicotyledons</taxon>
        <taxon>Gunneridae</taxon>
        <taxon>Pentapetalae</taxon>
        <taxon>rosids</taxon>
        <taxon>malvids</taxon>
        <taxon>Brassicales</taxon>
        <taxon>Brassicaceae</taxon>
        <taxon>Thlaspideae</taxon>
        <taxon>Thlaspi</taxon>
    </lineage>
</organism>
<comment type="similarity">
    <text evidence="1 7">Belongs to the expansin family. Expansin A subfamily.</text>
</comment>
<dbReference type="InterPro" id="IPR007117">
    <property type="entry name" value="Expansin_CBD"/>
</dbReference>
<keyword evidence="5" id="KW-0472">Membrane</keyword>
<dbReference type="PANTHER" id="PTHR31867">
    <property type="entry name" value="EXPANSIN-A15"/>
    <property type="match status" value="1"/>
</dbReference>
<keyword evidence="3 7" id="KW-0964">Secreted</keyword>